<evidence type="ECO:0000259" key="2">
    <source>
        <dbReference type="Pfam" id="PF07883"/>
    </source>
</evidence>
<dbReference type="InterPro" id="IPR014710">
    <property type="entry name" value="RmlC-like_jellyroll"/>
</dbReference>
<comment type="caution">
    <text evidence="3">The sequence shown here is derived from an EMBL/GenBank/DDBJ whole genome shotgun (WGS) entry which is preliminary data.</text>
</comment>
<protein>
    <submittedName>
        <fullName evidence="3">Cupin</fullName>
    </submittedName>
</protein>
<sequence length="139" mass="15482">MKGFNANIEKESLENKNFRKVLYTGKHSQLVLMSLKPKEDIGTEIHPDNDQFFRVEKGQGRCLIDGNAYELSDGSAITVPAGAEHNVINTSETEDLKLYTIYSPAHHQDGVVRATKAEAEADGPEFDGKTTEQKTRKKC</sequence>
<feature type="domain" description="Cupin type-2" evidence="2">
    <location>
        <begin position="32"/>
        <end position="102"/>
    </location>
</feature>
<feature type="region of interest" description="Disordered" evidence="1">
    <location>
        <begin position="115"/>
        <end position="139"/>
    </location>
</feature>
<dbReference type="Proteomes" id="UP000178138">
    <property type="component" value="Unassembled WGS sequence"/>
</dbReference>
<evidence type="ECO:0000256" key="1">
    <source>
        <dbReference type="SAM" id="MobiDB-lite"/>
    </source>
</evidence>
<proteinExistence type="predicted"/>
<dbReference type="SUPFAM" id="SSF51182">
    <property type="entry name" value="RmlC-like cupins"/>
    <property type="match status" value="1"/>
</dbReference>
<dbReference type="Pfam" id="PF07883">
    <property type="entry name" value="Cupin_2"/>
    <property type="match status" value="1"/>
</dbReference>
<dbReference type="Gene3D" id="2.60.120.10">
    <property type="entry name" value="Jelly Rolls"/>
    <property type="match status" value="1"/>
</dbReference>
<gene>
    <name evidence="3" type="ORF">A2225_02990</name>
</gene>
<dbReference type="InterPro" id="IPR013096">
    <property type="entry name" value="Cupin_2"/>
</dbReference>
<dbReference type="InterPro" id="IPR011051">
    <property type="entry name" value="RmlC_Cupin_sf"/>
</dbReference>
<dbReference type="InterPro" id="IPR052538">
    <property type="entry name" value="Flavonoid_dioxygenase-like"/>
</dbReference>
<dbReference type="CDD" id="cd02223">
    <property type="entry name" value="cupin_Bh2720-like"/>
    <property type="match status" value="1"/>
</dbReference>
<evidence type="ECO:0000313" key="4">
    <source>
        <dbReference type="Proteomes" id="UP000178138"/>
    </source>
</evidence>
<dbReference type="PANTHER" id="PTHR43346">
    <property type="entry name" value="LIGAND BINDING DOMAIN PROTEIN, PUTATIVE (AFU_ORTHOLOGUE AFUA_6G14370)-RELATED"/>
    <property type="match status" value="1"/>
</dbReference>
<accession>A0A1F6YNJ6</accession>
<organism evidence="3 4">
    <name type="scientific">Candidatus Nomurabacteria bacterium RIFOXYA2_FULL_42_12</name>
    <dbReference type="NCBI Taxonomy" id="1801801"/>
    <lineage>
        <taxon>Bacteria</taxon>
        <taxon>Candidatus Nomuraibacteriota</taxon>
    </lineage>
</organism>
<reference evidence="3 4" key="1">
    <citation type="journal article" date="2016" name="Nat. Commun.">
        <title>Thousands of microbial genomes shed light on interconnected biogeochemical processes in an aquifer system.</title>
        <authorList>
            <person name="Anantharaman K."/>
            <person name="Brown C.T."/>
            <person name="Hug L.A."/>
            <person name="Sharon I."/>
            <person name="Castelle C.J."/>
            <person name="Probst A.J."/>
            <person name="Thomas B.C."/>
            <person name="Singh A."/>
            <person name="Wilkins M.J."/>
            <person name="Karaoz U."/>
            <person name="Brodie E.L."/>
            <person name="Williams K.H."/>
            <person name="Hubbard S.S."/>
            <person name="Banfield J.F."/>
        </authorList>
    </citation>
    <scope>NUCLEOTIDE SEQUENCE [LARGE SCALE GENOMIC DNA]</scope>
</reference>
<dbReference type="EMBL" id="MFVZ01000009">
    <property type="protein sequence ID" value="OGJ07934.1"/>
    <property type="molecule type" value="Genomic_DNA"/>
</dbReference>
<evidence type="ECO:0000313" key="3">
    <source>
        <dbReference type="EMBL" id="OGJ07934.1"/>
    </source>
</evidence>
<dbReference type="PANTHER" id="PTHR43346:SF1">
    <property type="entry name" value="QUERCETIN 2,3-DIOXYGENASE-RELATED"/>
    <property type="match status" value="1"/>
</dbReference>
<dbReference type="AlphaFoldDB" id="A0A1F6YNJ6"/>
<name>A0A1F6YNJ6_9BACT</name>
<feature type="compositionally biased region" description="Basic and acidic residues" evidence="1">
    <location>
        <begin position="126"/>
        <end position="139"/>
    </location>
</feature>